<evidence type="ECO:0000256" key="3">
    <source>
        <dbReference type="ARBA" id="ARBA00009406"/>
    </source>
</evidence>
<evidence type="ECO:0000313" key="15">
    <source>
        <dbReference type="Proteomes" id="UP000186895"/>
    </source>
</evidence>
<dbReference type="PANTHER" id="PTHR31528:SF1">
    <property type="entry name" value="4-AMINO-5-HYDROXYMETHYL-2-METHYLPYRIMIDINE PHOSPHATE SYNTHASE THI11-RELATED"/>
    <property type="match status" value="1"/>
</dbReference>
<evidence type="ECO:0000256" key="6">
    <source>
        <dbReference type="ARBA" id="ARBA00022723"/>
    </source>
</evidence>
<dbReference type="GO" id="GO:0046872">
    <property type="term" value="F:metal ion binding"/>
    <property type="evidence" value="ECO:0007669"/>
    <property type="project" value="UniProtKB-KW"/>
</dbReference>
<comment type="pathway">
    <text evidence="2">Cofactor biosynthesis; thiamine diphosphate biosynthesis.</text>
</comment>
<feature type="chain" id="PRO_5012703862" description="Thiamine pyrimidine synthase" evidence="12">
    <location>
        <begin position="26"/>
        <end position="332"/>
    </location>
</feature>
<dbReference type="STRING" id="49186.SAMN05421647_101624"/>
<protein>
    <recommendedName>
        <fullName evidence="10">Thiamine pyrimidine synthase</fullName>
    </recommendedName>
</protein>
<proteinExistence type="inferred from homology"/>
<keyword evidence="9" id="KW-0408">Iron</keyword>
<evidence type="ECO:0000256" key="2">
    <source>
        <dbReference type="ARBA" id="ARBA00004948"/>
    </source>
</evidence>
<dbReference type="SUPFAM" id="SSF53850">
    <property type="entry name" value="Periplasmic binding protein-like II"/>
    <property type="match status" value="1"/>
</dbReference>
<feature type="signal peptide" evidence="12">
    <location>
        <begin position="1"/>
        <end position="25"/>
    </location>
</feature>
<evidence type="ECO:0000256" key="4">
    <source>
        <dbReference type="ARBA" id="ARBA00011738"/>
    </source>
</evidence>
<evidence type="ECO:0000256" key="9">
    <source>
        <dbReference type="ARBA" id="ARBA00023004"/>
    </source>
</evidence>
<dbReference type="InterPro" id="IPR027939">
    <property type="entry name" value="NMT1/THI5"/>
</dbReference>
<dbReference type="EMBL" id="FTMN01000001">
    <property type="protein sequence ID" value="SIP96688.1"/>
    <property type="molecule type" value="Genomic_DNA"/>
</dbReference>
<keyword evidence="7" id="KW-0663">Pyridoxal phosphate</keyword>
<evidence type="ECO:0000256" key="10">
    <source>
        <dbReference type="ARBA" id="ARBA00033171"/>
    </source>
</evidence>
<sequence length="332" mass="35646">MKPNKTYKKLVAATILGLSSTYALAADQVTYQMDWLPGGDKAPVYVGVNKGFFAEQDIEVKIASGRGSTDAITKVATGNAEIGQADITALLAAKARQDVPVTAVMSIFSDAPYATFVKKDGSIKTIADLKGKKVVTSPFTSSNAFFPIVLELNEVDAADVTVVKADPGALAPMLINDSADAVTSWVTDSQKYQSQAKKAGVELTVLPWHDAGMSIYSSSMIANNEWLEENPELAERFIKAFKKSIEYVYANPQESAEIINSAVPEVDVEVAKTTIESIHGLVYNDATTAYGLGSLNSKRLAETWAFTAKSQDIDVNALDPETVITRQFIGGE</sequence>
<dbReference type="AlphaFoldDB" id="A0A1N6NX26"/>
<evidence type="ECO:0000313" key="14">
    <source>
        <dbReference type="EMBL" id="SIP96688.1"/>
    </source>
</evidence>
<keyword evidence="15" id="KW-1185">Reference proteome</keyword>
<dbReference type="GO" id="GO:0009228">
    <property type="term" value="P:thiamine biosynthetic process"/>
    <property type="evidence" value="ECO:0007669"/>
    <property type="project" value="UniProtKB-KW"/>
</dbReference>
<dbReference type="Proteomes" id="UP000186895">
    <property type="component" value="Unassembled WGS sequence"/>
</dbReference>
<keyword evidence="12" id="KW-0732">Signal</keyword>
<accession>A0A1N6NX26</accession>
<keyword evidence="6" id="KW-0479">Metal-binding</keyword>
<dbReference type="GO" id="GO:0016740">
    <property type="term" value="F:transferase activity"/>
    <property type="evidence" value="ECO:0007669"/>
    <property type="project" value="UniProtKB-KW"/>
</dbReference>
<organism evidence="14 15">
    <name type="scientific">Marinobacterium stanieri</name>
    <dbReference type="NCBI Taxonomy" id="49186"/>
    <lineage>
        <taxon>Bacteria</taxon>
        <taxon>Pseudomonadati</taxon>
        <taxon>Pseudomonadota</taxon>
        <taxon>Gammaproteobacteria</taxon>
        <taxon>Oceanospirillales</taxon>
        <taxon>Oceanospirillaceae</taxon>
        <taxon>Marinobacterium</taxon>
    </lineage>
</organism>
<evidence type="ECO:0000256" key="5">
    <source>
        <dbReference type="ARBA" id="ARBA00022679"/>
    </source>
</evidence>
<feature type="domain" description="SsuA/THI5-like" evidence="13">
    <location>
        <begin position="42"/>
        <end position="254"/>
    </location>
</feature>
<evidence type="ECO:0000259" key="13">
    <source>
        <dbReference type="Pfam" id="PF09084"/>
    </source>
</evidence>
<dbReference type="Gene3D" id="3.40.190.10">
    <property type="entry name" value="Periplasmic binding protein-like II"/>
    <property type="match status" value="2"/>
</dbReference>
<dbReference type="Pfam" id="PF09084">
    <property type="entry name" value="NMT1"/>
    <property type="match status" value="1"/>
</dbReference>
<evidence type="ECO:0000256" key="11">
    <source>
        <dbReference type="ARBA" id="ARBA00048179"/>
    </source>
</evidence>
<evidence type="ECO:0000256" key="7">
    <source>
        <dbReference type="ARBA" id="ARBA00022898"/>
    </source>
</evidence>
<dbReference type="InterPro" id="IPR015168">
    <property type="entry name" value="SsuA/THI5"/>
</dbReference>
<keyword evidence="8" id="KW-0784">Thiamine biosynthesis</keyword>
<comment type="function">
    <text evidence="1">Responsible for the formation of the pyrimidine heterocycle in the thiamine biosynthesis pathway. Catalyzes the formation of hydroxymethylpyrimidine phosphate (HMP-P) from histidine and pyridoxal phosphate (PLP). The protein uses PLP and the active site histidine to form HMP-P, generating an inactive enzyme. The enzyme can only undergo a single turnover, which suggests it is a suicide enzyme.</text>
</comment>
<comment type="subunit">
    <text evidence="4">Homodimer.</text>
</comment>
<comment type="catalytic activity">
    <reaction evidence="11">
        <text>N(6)-(pyridoxal phosphate)-L-lysyl-[4-amino-5-hydroxymethyl-2-methylpyrimidine phosphate synthase] + L-histidyl-[4-amino-5-hydroxymethyl-2-methylpyrimidine phosphate synthase] + 2 Fe(3+) + 4 H2O = L-lysyl-[4-amino-5-hydroxymethyl-2-methylpyrimidine phosphate synthase] + (2S)-2-amino-5-hydroxy-4-oxopentanoyl-[4-amino-5-hydroxymethyl-2-methylpyrimidine phosphate synthase] + 4-amino-2-methyl-5-(phosphooxymethyl)pyrimidine + 3-oxopropanoate + 2 Fe(2+) + 2 H(+)</text>
        <dbReference type="Rhea" id="RHEA:65756"/>
        <dbReference type="Rhea" id="RHEA-COMP:16892"/>
        <dbReference type="Rhea" id="RHEA-COMP:16893"/>
        <dbReference type="Rhea" id="RHEA-COMP:16894"/>
        <dbReference type="Rhea" id="RHEA-COMP:16895"/>
        <dbReference type="ChEBI" id="CHEBI:15377"/>
        <dbReference type="ChEBI" id="CHEBI:15378"/>
        <dbReference type="ChEBI" id="CHEBI:29033"/>
        <dbReference type="ChEBI" id="CHEBI:29034"/>
        <dbReference type="ChEBI" id="CHEBI:29969"/>
        <dbReference type="ChEBI" id="CHEBI:29979"/>
        <dbReference type="ChEBI" id="CHEBI:33190"/>
        <dbReference type="ChEBI" id="CHEBI:58354"/>
        <dbReference type="ChEBI" id="CHEBI:143915"/>
        <dbReference type="ChEBI" id="CHEBI:157692"/>
    </reaction>
    <physiologicalReaction direction="left-to-right" evidence="11">
        <dbReference type="Rhea" id="RHEA:65757"/>
    </physiologicalReaction>
</comment>
<gene>
    <name evidence="14" type="ORF">SAMN05421647_101624</name>
</gene>
<evidence type="ECO:0000256" key="1">
    <source>
        <dbReference type="ARBA" id="ARBA00003469"/>
    </source>
</evidence>
<comment type="similarity">
    <text evidence="3">Belongs to the NMT1/THI5 family.</text>
</comment>
<dbReference type="PANTHER" id="PTHR31528">
    <property type="entry name" value="4-AMINO-5-HYDROXYMETHYL-2-METHYLPYRIMIDINE PHOSPHATE SYNTHASE THI11-RELATED"/>
    <property type="match status" value="1"/>
</dbReference>
<reference evidence="14 15" key="1">
    <citation type="submission" date="2017-01" db="EMBL/GenBank/DDBJ databases">
        <authorList>
            <person name="Mah S.A."/>
            <person name="Swanson W.J."/>
            <person name="Moy G.W."/>
            <person name="Vacquier V.D."/>
        </authorList>
    </citation>
    <scope>NUCLEOTIDE SEQUENCE [LARGE SCALE GENOMIC DNA]</scope>
    <source>
        <strain evidence="14 15">DSM 7027</strain>
    </source>
</reference>
<evidence type="ECO:0000256" key="8">
    <source>
        <dbReference type="ARBA" id="ARBA00022977"/>
    </source>
</evidence>
<keyword evidence="5" id="KW-0808">Transferase</keyword>
<evidence type="ECO:0000256" key="12">
    <source>
        <dbReference type="SAM" id="SignalP"/>
    </source>
</evidence>
<name>A0A1N6NX26_9GAMM</name>